<proteinExistence type="predicted"/>
<organism evidence="1 2">
    <name type="scientific">Boletus reticuloceps</name>
    <dbReference type="NCBI Taxonomy" id="495285"/>
    <lineage>
        <taxon>Eukaryota</taxon>
        <taxon>Fungi</taxon>
        <taxon>Dikarya</taxon>
        <taxon>Basidiomycota</taxon>
        <taxon>Agaricomycotina</taxon>
        <taxon>Agaricomycetes</taxon>
        <taxon>Agaricomycetidae</taxon>
        <taxon>Boletales</taxon>
        <taxon>Boletineae</taxon>
        <taxon>Boletaceae</taxon>
        <taxon>Boletoideae</taxon>
        <taxon>Boletus</taxon>
    </lineage>
</organism>
<protein>
    <submittedName>
        <fullName evidence="1">Uncharacterized protein</fullName>
    </submittedName>
</protein>
<dbReference type="AlphaFoldDB" id="A0A8I2YLF2"/>
<evidence type="ECO:0000313" key="1">
    <source>
        <dbReference type="EMBL" id="KAG6373950.1"/>
    </source>
</evidence>
<accession>A0A8I2YLF2</accession>
<gene>
    <name evidence="1" type="ORF">JVT61DRAFT_6114</name>
</gene>
<dbReference type="OrthoDB" id="10605886at2759"/>
<dbReference type="Proteomes" id="UP000683000">
    <property type="component" value="Unassembled WGS sequence"/>
</dbReference>
<keyword evidence="2" id="KW-1185">Reference proteome</keyword>
<name>A0A8I2YLF2_9AGAM</name>
<reference evidence="1" key="1">
    <citation type="submission" date="2021-03" db="EMBL/GenBank/DDBJ databases">
        <title>Evolutionary innovations through gain and loss of genes in the ectomycorrhizal Boletales.</title>
        <authorList>
            <person name="Wu G."/>
            <person name="Miyauchi S."/>
            <person name="Morin E."/>
            <person name="Yang Z.-L."/>
            <person name="Xu J."/>
            <person name="Martin F.M."/>
        </authorList>
    </citation>
    <scope>NUCLEOTIDE SEQUENCE</scope>
    <source>
        <strain evidence="1">BR01</strain>
    </source>
</reference>
<sequence>MPPRPALINSPTWSIDGSLANEDFDFTTELESATTDTLIDPDEDLLTPAQSPIEFAYLYRHFHSLLHDQASFWSLVARRGTLILSRDIISRPDTLQMIMPSLLFPKIVVVAAVNAAIQQESAFSVPTTVSRAAFESASDGLREMVESGLQGVAYSYLTRVWHAILSLLHHPVVLTLADHFFLSLPHSPDEVLSSHAIDLIITNTTWDIRFGYRFWHVLQGEDRSIIWFANTTTRYLVHQTLADMSSGAYIYIPEVYFNPTTATSPQEVMLTNQGDSENVAERVAFVLAWIVVEMRALALSCYLFKHATVLTPQRVRSVAQEYMLINEFFSNVTAGVNAQHFAGRREALHQFLMLAPI</sequence>
<comment type="caution">
    <text evidence="1">The sequence shown here is derived from an EMBL/GenBank/DDBJ whole genome shotgun (WGS) entry which is preliminary data.</text>
</comment>
<evidence type="ECO:0000313" key="2">
    <source>
        <dbReference type="Proteomes" id="UP000683000"/>
    </source>
</evidence>
<dbReference type="EMBL" id="JAGFBS010000020">
    <property type="protein sequence ID" value="KAG6373950.1"/>
    <property type="molecule type" value="Genomic_DNA"/>
</dbReference>